<dbReference type="CDD" id="cd00593">
    <property type="entry name" value="RIBOc"/>
    <property type="match status" value="1"/>
</dbReference>
<gene>
    <name evidence="2" type="ORF">GIV46</name>
</gene>
<dbReference type="Pfam" id="PF00636">
    <property type="entry name" value="Ribonuclease_3"/>
    <property type="match status" value="1"/>
</dbReference>
<sequence length="375" mass="41572">MDQWLRSVLSESIKEKYMPFVLRRRDLWAKVFTPKSVDPVNNYEALEIVGDGLAGCFFPIYFINRFPQLNSAEGVKLVARLKINYASRKSFAAIAGSLGFWQHVKKPTDTVITPTSKEILLEDVFEAFLGAISTAVDHHFGIPALGVAVVYDFLKAVFDKIDISLNYVDLFDAKTRLKELIDVKKSELGDLRYVHGNNITQIFLGERLVGSATGPIKKDREKDAAARALTLLRSEGHTRDGATIFEDPVVIPEAAARQLTQMSSTFGGATILKPTNGISVVEGSGSNISQALKRIQQPPDAPRSRPRPEARNFKDMLTAYMNKKGTPGVVDYKYSNGKMTLYLSGKPVAVAEGTDVDQLEQLVAKKTYTYLMETK</sequence>
<dbReference type="SMART" id="SM00535">
    <property type="entry name" value="RIBOc"/>
    <property type="match status" value="1"/>
</dbReference>
<dbReference type="EMBL" id="AY666015">
    <property type="protein sequence ID" value="AAV91073.1"/>
    <property type="molecule type" value="Genomic_DNA"/>
</dbReference>
<dbReference type="InterPro" id="IPR000999">
    <property type="entry name" value="RNase_III_dom"/>
</dbReference>
<dbReference type="PROSITE" id="PS50142">
    <property type="entry name" value="RNASE_3_2"/>
    <property type="match status" value="1"/>
</dbReference>
<organism evidence="2 3">
    <name type="scientific">Grouper iridovirus</name>
    <dbReference type="NCBI Taxonomy" id="127569"/>
    <lineage>
        <taxon>Viruses</taxon>
        <taxon>Varidnaviria</taxon>
        <taxon>Bamfordvirae</taxon>
        <taxon>Nucleocytoviricota</taxon>
        <taxon>Megaviricetes</taxon>
        <taxon>Pimascovirales</taxon>
        <taxon>Pimascovirales incertae sedis</taxon>
        <taxon>Iridoviridae</taxon>
        <taxon>Alphairidovirinae</taxon>
        <taxon>Ranavirus</taxon>
        <taxon>Ranavirus epinephelus1</taxon>
        <taxon>Singapore grouper iridovirus</taxon>
    </lineage>
</organism>
<accession>Q5GAH0</accession>
<dbReference type="Proteomes" id="UP000102282">
    <property type="component" value="Genome"/>
</dbReference>
<feature type="domain" description="RNase III" evidence="1">
    <location>
        <begin position="10"/>
        <end position="132"/>
    </location>
</feature>
<dbReference type="GO" id="GO:0004525">
    <property type="term" value="F:ribonuclease III activity"/>
    <property type="evidence" value="ECO:0007669"/>
    <property type="project" value="InterPro"/>
</dbReference>
<name>Q5GAH0_9VIRU</name>
<reference evidence="2 3" key="1">
    <citation type="journal article" date="2005" name="J. Virol.">
        <title>Complete genome sequence of the grouper iridovirus and comparison of genomic organization with those of other iridoviruses.</title>
        <authorList>
            <person name="Tsai C.T."/>
            <person name="Ting J.W."/>
            <person name="Wu M.H."/>
            <person name="Wu M.F."/>
            <person name="Guo I.C."/>
            <person name="Chang C.Y."/>
        </authorList>
    </citation>
    <scope>NUCLEOTIDE SEQUENCE [LARGE SCALE GENOMIC DNA]</scope>
</reference>
<proteinExistence type="predicted"/>
<dbReference type="GO" id="GO:0006396">
    <property type="term" value="P:RNA processing"/>
    <property type="evidence" value="ECO:0007669"/>
    <property type="project" value="InterPro"/>
</dbReference>
<evidence type="ECO:0000259" key="1">
    <source>
        <dbReference type="PROSITE" id="PS50142"/>
    </source>
</evidence>
<evidence type="ECO:0000313" key="3">
    <source>
        <dbReference type="Proteomes" id="UP000102282"/>
    </source>
</evidence>
<dbReference type="InterPro" id="IPR036389">
    <property type="entry name" value="RNase_III_sf"/>
</dbReference>
<dbReference type="SUPFAM" id="SSF69065">
    <property type="entry name" value="RNase III domain-like"/>
    <property type="match status" value="1"/>
</dbReference>
<evidence type="ECO:0000313" key="2">
    <source>
        <dbReference type="EMBL" id="AAV91073.1"/>
    </source>
</evidence>
<dbReference type="Gene3D" id="1.10.1520.10">
    <property type="entry name" value="Ribonuclease III domain"/>
    <property type="match status" value="1"/>
</dbReference>
<protein>
    <submittedName>
        <fullName evidence="2">RNase III</fullName>
    </submittedName>
</protein>